<dbReference type="Proteomes" id="UP000003434">
    <property type="component" value="Unassembled WGS sequence"/>
</dbReference>
<evidence type="ECO:0000256" key="10">
    <source>
        <dbReference type="ARBA" id="ARBA00024849"/>
    </source>
</evidence>
<comment type="catalytic activity">
    <reaction evidence="1 12 13">
        <text>[protein]-peptidylproline (omega=180) = [protein]-peptidylproline (omega=0)</text>
        <dbReference type="Rhea" id="RHEA:16237"/>
        <dbReference type="Rhea" id="RHEA-COMP:10747"/>
        <dbReference type="Rhea" id="RHEA-COMP:10748"/>
        <dbReference type="ChEBI" id="CHEBI:83833"/>
        <dbReference type="ChEBI" id="CHEBI:83834"/>
        <dbReference type="EC" id="5.2.1.8"/>
    </reaction>
</comment>
<evidence type="ECO:0000256" key="4">
    <source>
        <dbReference type="ARBA" id="ARBA00016902"/>
    </source>
</evidence>
<dbReference type="SUPFAM" id="SSF54534">
    <property type="entry name" value="FKBP-like"/>
    <property type="match status" value="1"/>
</dbReference>
<dbReference type="Pfam" id="PF05697">
    <property type="entry name" value="Trigger_N"/>
    <property type="match status" value="1"/>
</dbReference>
<dbReference type="InterPro" id="IPR046357">
    <property type="entry name" value="PPIase_dom_sf"/>
</dbReference>
<keyword evidence="7 12" id="KW-0143">Chaperone</keyword>
<dbReference type="PANTHER" id="PTHR30560:SF3">
    <property type="entry name" value="TRIGGER FACTOR-LIKE PROTEIN TIG, CHLOROPLASTIC"/>
    <property type="match status" value="1"/>
</dbReference>
<dbReference type="AlphaFoldDB" id="E6LL40"/>
<keyword evidence="12" id="KW-0963">Cytoplasm</keyword>
<dbReference type="SUPFAM" id="SSF109998">
    <property type="entry name" value="Triger factor/SurA peptide-binding domain-like"/>
    <property type="match status" value="1"/>
</dbReference>
<keyword evidence="8 12" id="KW-0413">Isomerase</keyword>
<organism evidence="17 18">
    <name type="scientific">Lachnoanaerobaculum saburreum DSM 3986</name>
    <dbReference type="NCBI Taxonomy" id="887325"/>
    <lineage>
        <taxon>Bacteria</taxon>
        <taxon>Bacillati</taxon>
        <taxon>Bacillota</taxon>
        <taxon>Clostridia</taxon>
        <taxon>Lachnospirales</taxon>
        <taxon>Lachnospiraceae</taxon>
        <taxon>Lachnoanaerobaculum</taxon>
    </lineage>
</organism>
<dbReference type="GO" id="GO:0043335">
    <property type="term" value="P:protein unfolding"/>
    <property type="evidence" value="ECO:0007669"/>
    <property type="project" value="TreeGrafter"/>
</dbReference>
<dbReference type="GO" id="GO:0051083">
    <property type="term" value="P:'de novo' cotranslational protein folding"/>
    <property type="evidence" value="ECO:0007669"/>
    <property type="project" value="TreeGrafter"/>
</dbReference>
<evidence type="ECO:0000256" key="12">
    <source>
        <dbReference type="HAMAP-Rule" id="MF_00303"/>
    </source>
</evidence>
<evidence type="ECO:0000256" key="5">
    <source>
        <dbReference type="ARBA" id="ARBA00022618"/>
    </source>
</evidence>
<dbReference type="InterPro" id="IPR001179">
    <property type="entry name" value="PPIase_FKBP_dom"/>
</dbReference>
<dbReference type="InterPro" id="IPR027304">
    <property type="entry name" value="Trigger_fact/SurA_dom_sf"/>
</dbReference>
<dbReference type="GO" id="GO:0051301">
    <property type="term" value="P:cell division"/>
    <property type="evidence" value="ECO:0007669"/>
    <property type="project" value="UniProtKB-KW"/>
</dbReference>
<dbReference type="NCBIfam" id="TIGR00115">
    <property type="entry name" value="tig"/>
    <property type="match status" value="1"/>
</dbReference>
<dbReference type="InterPro" id="IPR005215">
    <property type="entry name" value="Trig_fac"/>
</dbReference>
<evidence type="ECO:0000313" key="17">
    <source>
        <dbReference type="EMBL" id="EFU77440.1"/>
    </source>
</evidence>
<feature type="domain" description="PPIase FKBP-type" evidence="16">
    <location>
        <begin position="181"/>
        <end position="241"/>
    </location>
</feature>
<keyword evidence="15" id="KW-0175">Coiled coil</keyword>
<keyword evidence="6 12" id="KW-0697">Rotamase</keyword>
<comment type="domain">
    <text evidence="12">Consists of 3 domains; the N-terminus binds the ribosome, the middle domain has PPIase activity, while the C-terminus has intrinsic chaperone activity on its own.</text>
</comment>
<dbReference type="Gene3D" id="1.10.3120.10">
    <property type="entry name" value="Trigger factor, C-terminal domain"/>
    <property type="match status" value="1"/>
</dbReference>
<evidence type="ECO:0000256" key="7">
    <source>
        <dbReference type="ARBA" id="ARBA00023186"/>
    </source>
</evidence>
<dbReference type="PIRSF" id="PIRSF003095">
    <property type="entry name" value="Trigger_factor"/>
    <property type="match status" value="1"/>
</dbReference>
<dbReference type="HAMAP" id="MF_00303">
    <property type="entry name" value="Trigger_factor_Tig"/>
    <property type="match status" value="1"/>
</dbReference>
<dbReference type="GO" id="GO:0043022">
    <property type="term" value="F:ribosome binding"/>
    <property type="evidence" value="ECO:0007669"/>
    <property type="project" value="TreeGrafter"/>
</dbReference>
<gene>
    <name evidence="12 17" type="primary">tig</name>
    <name evidence="17" type="ORF">HMPREF0381_0675</name>
</gene>
<dbReference type="Gene3D" id="3.10.50.40">
    <property type="match status" value="1"/>
</dbReference>
<dbReference type="HOGENOM" id="CLU_033058_3_2_9"/>
<evidence type="ECO:0000259" key="16">
    <source>
        <dbReference type="PROSITE" id="PS50059"/>
    </source>
</evidence>
<dbReference type="InterPro" id="IPR036611">
    <property type="entry name" value="Trigger_fac_ribosome-bd_sf"/>
</dbReference>
<dbReference type="Pfam" id="PF05698">
    <property type="entry name" value="Trigger_C"/>
    <property type="match status" value="1"/>
</dbReference>
<evidence type="ECO:0000256" key="1">
    <source>
        <dbReference type="ARBA" id="ARBA00000971"/>
    </source>
</evidence>
<dbReference type="GO" id="GO:0003755">
    <property type="term" value="F:peptidyl-prolyl cis-trans isomerase activity"/>
    <property type="evidence" value="ECO:0007669"/>
    <property type="project" value="UniProtKB-UniRule"/>
</dbReference>
<dbReference type="PANTHER" id="PTHR30560">
    <property type="entry name" value="TRIGGER FACTOR CHAPERONE AND PEPTIDYL-PROLYL CIS/TRANS ISOMERASE"/>
    <property type="match status" value="1"/>
</dbReference>
<keyword evidence="9 12" id="KW-0131">Cell cycle</keyword>
<dbReference type="EMBL" id="AEPW01000020">
    <property type="protein sequence ID" value="EFU77440.1"/>
    <property type="molecule type" value="Genomic_DNA"/>
</dbReference>
<protein>
    <recommendedName>
        <fullName evidence="4 12">Trigger factor</fullName>
        <shortName evidence="12">TF</shortName>
        <ecNumber evidence="3 12">5.2.1.8</ecNumber>
    </recommendedName>
    <alternativeName>
        <fullName evidence="11 12">PPIase</fullName>
    </alternativeName>
</protein>
<dbReference type="FunFam" id="3.10.50.40:FF:000001">
    <property type="entry name" value="Trigger factor"/>
    <property type="match status" value="1"/>
</dbReference>
<evidence type="ECO:0000256" key="11">
    <source>
        <dbReference type="ARBA" id="ARBA00029986"/>
    </source>
</evidence>
<name>E6LL40_9FIRM</name>
<keyword evidence="5 12" id="KW-0132">Cell division</keyword>
<comment type="caution">
    <text evidence="17">The sequence shown here is derived from an EMBL/GenBank/DDBJ whole genome shotgun (WGS) entry which is preliminary data.</text>
</comment>
<reference evidence="17 18" key="1">
    <citation type="submission" date="2010-12" db="EMBL/GenBank/DDBJ databases">
        <authorList>
            <person name="Muzny D."/>
            <person name="Qin X."/>
            <person name="Deng J."/>
            <person name="Jiang H."/>
            <person name="Liu Y."/>
            <person name="Qu J."/>
            <person name="Song X.-Z."/>
            <person name="Zhang L."/>
            <person name="Thornton R."/>
            <person name="Coyle M."/>
            <person name="Francisco L."/>
            <person name="Jackson L."/>
            <person name="Javaid M."/>
            <person name="Korchina V."/>
            <person name="Kovar C."/>
            <person name="Mata R."/>
            <person name="Mathew T."/>
            <person name="Ngo R."/>
            <person name="Nguyen L."/>
            <person name="Nguyen N."/>
            <person name="Okwuonu G."/>
            <person name="Ongeri F."/>
            <person name="Pham C."/>
            <person name="Simmons D."/>
            <person name="Wilczek-Boney K."/>
            <person name="Hale W."/>
            <person name="Jakkamsetti A."/>
            <person name="Pham P."/>
            <person name="Ruth R."/>
            <person name="San Lucas F."/>
            <person name="Warren J."/>
            <person name="Zhang J."/>
            <person name="Zhao Z."/>
            <person name="Zhou C."/>
            <person name="Zhu D."/>
            <person name="Lee S."/>
            <person name="Bess C."/>
            <person name="Blankenburg K."/>
            <person name="Forbes L."/>
            <person name="Fu Q."/>
            <person name="Gubbala S."/>
            <person name="Hirani K."/>
            <person name="Jayaseelan J.C."/>
            <person name="Lara F."/>
            <person name="Munidasa M."/>
            <person name="Palculict T."/>
            <person name="Patil S."/>
            <person name="Pu L.-L."/>
            <person name="Saada N."/>
            <person name="Tang L."/>
            <person name="Weissenberger G."/>
            <person name="Zhu Y."/>
            <person name="Hemphill L."/>
            <person name="Shang Y."/>
            <person name="Youmans B."/>
            <person name="Ayvaz T."/>
            <person name="Ross M."/>
            <person name="Santibanez J."/>
            <person name="Aqrawi P."/>
            <person name="Gross S."/>
            <person name="Joshi V."/>
            <person name="Fowler G."/>
            <person name="Nazareth L."/>
            <person name="Reid J."/>
            <person name="Worley K."/>
            <person name="Petrosino J."/>
            <person name="Highlander S."/>
            <person name="Gibbs R."/>
        </authorList>
    </citation>
    <scope>NUCLEOTIDE SEQUENCE [LARGE SCALE GENOMIC DNA]</scope>
    <source>
        <strain evidence="17 18">DSM 3986</strain>
    </source>
</reference>
<dbReference type="InterPro" id="IPR008881">
    <property type="entry name" value="Trigger_fac_ribosome-bd_bac"/>
</dbReference>
<evidence type="ECO:0000256" key="3">
    <source>
        <dbReference type="ARBA" id="ARBA00013194"/>
    </source>
</evidence>
<accession>E6LL40</accession>
<dbReference type="EC" id="5.2.1.8" evidence="3 12"/>
<evidence type="ECO:0000256" key="14">
    <source>
        <dbReference type="RuleBase" id="RU003914"/>
    </source>
</evidence>
<dbReference type="Gene3D" id="3.30.70.1050">
    <property type="entry name" value="Trigger factor ribosome-binding domain"/>
    <property type="match status" value="1"/>
</dbReference>
<dbReference type="Pfam" id="PF00254">
    <property type="entry name" value="FKBP_C"/>
    <property type="match status" value="1"/>
</dbReference>
<dbReference type="InterPro" id="IPR008880">
    <property type="entry name" value="Trigger_fac_C"/>
</dbReference>
<proteinExistence type="inferred from homology"/>
<comment type="subcellular location">
    <subcellularLocation>
        <location evidence="12">Cytoplasm</location>
    </subcellularLocation>
    <text evidence="12">About half TF is bound to the ribosome near the polypeptide exit tunnel while the other half is free in the cytoplasm.</text>
</comment>
<dbReference type="PROSITE" id="PS50059">
    <property type="entry name" value="FKBP_PPIASE"/>
    <property type="match status" value="1"/>
</dbReference>
<dbReference type="GO" id="GO:0044183">
    <property type="term" value="F:protein folding chaperone"/>
    <property type="evidence" value="ECO:0007669"/>
    <property type="project" value="TreeGrafter"/>
</dbReference>
<feature type="coiled-coil region" evidence="15">
    <location>
        <begin position="279"/>
        <end position="306"/>
    </location>
</feature>
<sequence length="446" mass="49915">MDNQICLIRAFMKQGETLMSVEVQKLEKNMAKLTVTVEAKEFDKAIAESFKKNKNRFNVPGFRKGHITQSIFEKMYGADSLIPDAIDFALDVSYPGAARESGLEIVSRPQIDIKNVKKGEDFVYEALIAVRPEVELGEYKGIEVKKADEVVNDDDIASALRSEQEKNARLITVEGRPVESGDNITLDFTGSIDGVPFDGGKGEGYPLVIGSGTFIPGFEDQIIGHNAGEDFDVNITFPENYQMKDLAGKAAVFNCKVKDIKKKELPELDDDFASEISEFDTLDEYKEDLRKQLAEAKAKRAATENENAIVDKLIEISNMDIPDPMVDAQVEGLVADYGRRMESQGITLDQYFQITGMSRADLSNQFKPQALKQIKTRLVLEEVAKRENIQISEDEINAEIKKVADNYKMDVEKIKGLFGEHERKQMSDDLAVQKAIDFLVENAKLV</sequence>
<dbReference type="SUPFAM" id="SSF102735">
    <property type="entry name" value="Trigger factor ribosome-binding domain"/>
    <property type="match status" value="1"/>
</dbReference>
<evidence type="ECO:0000256" key="9">
    <source>
        <dbReference type="ARBA" id="ARBA00023306"/>
    </source>
</evidence>
<evidence type="ECO:0000313" key="18">
    <source>
        <dbReference type="Proteomes" id="UP000003434"/>
    </source>
</evidence>
<dbReference type="eggNOG" id="COG0544">
    <property type="taxonomic scope" value="Bacteria"/>
</dbReference>
<evidence type="ECO:0000256" key="15">
    <source>
        <dbReference type="SAM" id="Coils"/>
    </source>
</evidence>
<evidence type="ECO:0000256" key="2">
    <source>
        <dbReference type="ARBA" id="ARBA00005464"/>
    </source>
</evidence>
<comment type="function">
    <text evidence="10 12">Involved in protein export. Acts as a chaperone by maintaining the newly synthesized protein in an open conformation. Functions as a peptidyl-prolyl cis-trans isomerase.</text>
</comment>
<evidence type="ECO:0000256" key="6">
    <source>
        <dbReference type="ARBA" id="ARBA00023110"/>
    </source>
</evidence>
<dbReference type="InterPro" id="IPR037041">
    <property type="entry name" value="Trigger_fac_C_sf"/>
</dbReference>
<dbReference type="GO" id="GO:0015031">
    <property type="term" value="P:protein transport"/>
    <property type="evidence" value="ECO:0007669"/>
    <property type="project" value="UniProtKB-UniRule"/>
</dbReference>
<dbReference type="GO" id="GO:0005737">
    <property type="term" value="C:cytoplasm"/>
    <property type="evidence" value="ECO:0007669"/>
    <property type="project" value="UniProtKB-SubCell"/>
</dbReference>
<evidence type="ECO:0000256" key="13">
    <source>
        <dbReference type="PROSITE-ProRule" id="PRU00277"/>
    </source>
</evidence>
<comment type="similarity">
    <text evidence="2 12 14">Belongs to the FKBP-type PPIase family. Tig subfamily.</text>
</comment>
<evidence type="ECO:0000256" key="8">
    <source>
        <dbReference type="ARBA" id="ARBA00023235"/>
    </source>
</evidence>